<dbReference type="Pfam" id="PF00411">
    <property type="entry name" value="Ribosomal_S11"/>
    <property type="match status" value="1"/>
</dbReference>
<accession>A0A7C5YUB5</accession>
<evidence type="ECO:0000256" key="3">
    <source>
        <dbReference type="ARBA" id="ARBA00022884"/>
    </source>
</evidence>
<comment type="similarity">
    <text evidence="1 6">Belongs to the universal ribosomal protein uS11 family.</text>
</comment>
<name>A0A7C5YUB5_UNCC3</name>
<dbReference type="EMBL" id="DRVY01000011">
    <property type="protein sequence ID" value="HHR91937.1"/>
    <property type="molecule type" value="Genomic_DNA"/>
</dbReference>
<proteinExistence type="inferred from homology"/>
<dbReference type="PIRSF" id="PIRSF002131">
    <property type="entry name" value="Ribosomal_S11"/>
    <property type="match status" value="1"/>
</dbReference>
<dbReference type="NCBIfam" id="NF003698">
    <property type="entry name" value="PRK05309.1"/>
    <property type="match status" value="1"/>
</dbReference>
<comment type="caution">
    <text evidence="8">The sequence shown here is derived from an EMBL/GenBank/DDBJ whole genome shotgun (WGS) entry which is preliminary data.</text>
</comment>
<evidence type="ECO:0000256" key="4">
    <source>
        <dbReference type="ARBA" id="ARBA00022980"/>
    </source>
</evidence>
<dbReference type="GO" id="GO:0019843">
    <property type="term" value="F:rRNA binding"/>
    <property type="evidence" value="ECO:0007669"/>
    <property type="project" value="UniProtKB-UniRule"/>
</dbReference>
<dbReference type="GO" id="GO:0006412">
    <property type="term" value="P:translation"/>
    <property type="evidence" value="ECO:0007669"/>
    <property type="project" value="UniProtKB-UniRule"/>
</dbReference>
<evidence type="ECO:0000256" key="6">
    <source>
        <dbReference type="HAMAP-Rule" id="MF_01310"/>
    </source>
</evidence>
<feature type="compositionally biased region" description="Basic residues" evidence="7">
    <location>
        <begin position="7"/>
        <end position="23"/>
    </location>
</feature>
<protein>
    <recommendedName>
        <fullName evidence="6">Small ribosomal subunit protein uS11</fullName>
    </recommendedName>
</protein>
<dbReference type="InterPro" id="IPR001971">
    <property type="entry name" value="Ribosomal_uS11"/>
</dbReference>
<dbReference type="InterPro" id="IPR019981">
    <property type="entry name" value="Ribosomal_uS11_bac-type"/>
</dbReference>
<feature type="region of interest" description="Disordered" evidence="7">
    <location>
        <begin position="1"/>
        <end position="23"/>
    </location>
</feature>
<gene>
    <name evidence="6" type="primary">rpsK</name>
    <name evidence="8" type="ORF">ENL96_00270</name>
</gene>
<comment type="function">
    <text evidence="6">Located on the platform of the 30S subunit, it bridges several disparate RNA helices of the 16S rRNA. Forms part of the Shine-Dalgarno cleft in the 70S ribosome.</text>
</comment>
<sequence length="140" mass="15106">MTEGKGTVKKTVSKTVPKSKSKKKIRSVTRGRVYINSTFNNTIVTVTDEKGEVLSWSSGGVIGFSGTKKGTPLAASKASMDALEKAKKYGLKEVEVYVKGIGPGKETAVKALANTGVRVLLLKDANRFPHNGCRPRKRPR</sequence>
<dbReference type="HAMAP" id="MF_01310">
    <property type="entry name" value="Ribosomal_uS11"/>
    <property type="match status" value="1"/>
</dbReference>
<comment type="subunit">
    <text evidence="6">Part of the 30S ribosomal subunit. Interacts with proteins S7 and S18. Binds to IF-3.</text>
</comment>
<keyword evidence="5 6" id="KW-0687">Ribonucleoprotein</keyword>
<evidence type="ECO:0000256" key="5">
    <source>
        <dbReference type="ARBA" id="ARBA00023274"/>
    </source>
</evidence>
<dbReference type="Gene3D" id="3.30.420.80">
    <property type="entry name" value="Ribosomal protein S11"/>
    <property type="match status" value="1"/>
</dbReference>
<dbReference type="InterPro" id="IPR036967">
    <property type="entry name" value="Ribosomal_uS11_sf"/>
</dbReference>
<dbReference type="NCBIfam" id="TIGR03632">
    <property type="entry name" value="uS11_bact"/>
    <property type="match status" value="1"/>
</dbReference>
<dbReference type="GO" id="GO:0003735">
    <property type="term" value="F:structural constituent of ribosome"/>
    <property type="evidence" value="ECO:0007669"/>
    <property type="project" value="InterPro"/>
</dbReference>
<keyword evidence="4 6" id="KW-0689">Ribosomal protein</keyword>
<evidence type="ECO:0000256" key="1">
    <source>
        <dbReference type="ARBA" id="ARBA00006194"/>
    </source>
</evidence>
<dbReference type="GO" id="GO:0005840">
    <property type="term" value="C:ribosome"/>
    <property type="evidence" value="ECO:0007669"/>
    <property type="project" value="UniProtKB-KW"/>
</dbReference>
<dbReference type="GO" id="GO:1990904">
    <property type="term" value="C:ribonucleoprotein complex"/>
    <property type="evidence" value="ECO:0007669"/>
    <property type="project" value="UniProtKB-KW"/>
</dbReference>
<dbReference type="SUPFAM" id="SSF53137">
    <property type="entry name" value="Translational machinery components"/>
    <property type="match status" value="1"/>
</dbReference>
<keyword evidence="3 6" id="KW-0694">RNA-binding</keyword>
<evidence type="ECO:0000256" key="2">
    <source>
        <dbReference type="ARBA" id="ARBA00022730"/>
    </source>
</evidence>
<reference evidence="8" key="1">
    <citation type="journal article" date="2020" name="mSystems">
        <title>Genome- and Community-Level Interaction Insights into Carbon Utilization and Element Cycling Functions of Hydrothermarchaeota in Hydrothermal Sediment.</title>
        <authorList>
            <person name="Zhou Z."/>
            <person name="Liu Y."/>
            <person name="Xu W."/>
            <person name="Pan J."/>
            <person name="Luo Z.H."/>
            <person name="Li M."/>
        </authorList>
    </citation>
    <scope>NUCLEOTIDE SEQUENCE [LARGE SCALE GENOMIC DNA]</scope>
    <source>
        <strain evidence="8">SpSt-1042</strain>
    </source>
</reference>
<dbReference type="AlphaFoldDB" id="A0A7C5YUB5"/>
<organism evidence="8">
    <name type="scientific">candidate division CPR3 bacterium</name>
    <dbReference type="NCBI Taxonomy" id="2268181"/>
    <lineage>
        <taxon>Bacteria</taxon>
        <taxon>Bacteria division CPR3</taxon>
    </lineage>
</organism>
<evidence type="ECO:0000256" key="7">
    <source>
        <dbReference type="SAM" id="MobiDB-lite"/>
    </source>
</evidence>
<evidence type="ECO:0000313" key="8">
    <source>
        <dbReference type="EMBL" id="HHR91937.1"/>
    </source>
</evidence>
<keyword evidence="2 6" id="KW-0699">rRNA-binding</keyword>
<dbReference type="PANTHER" id="PTHR11759">
    <property type="entry name" value="40S RIBOSOMAL PROTEIN S14/30S RIBOSOMAL PROTEIN S11"/>
    <property type="match status" value="1"/>
</dbReference>